<dbReference type="InterPro" id="IPR024744">
    <property type="entry name" value="CSS-motif_dom"/>
</dbReference>
<protein>
    <recommendedName>
        <fullName evidence="2">Putative cyclic diguanylate phosphodiesterase CSS motif-containing domain-containing protein</fullName>
    </recommendedName>
</protein>
<accession>A0AAJ0LM60</accession>
<dbReference type="RefSeq" id="WP_058637760.1">
    <property type="nucleotide sequence ID" value="NZ_JADTVZ010000025.1"/>
</dbReference>
<feature type="transmembrane region" description="Helical" evidence="1">
    <location>
        <begin position="234"/>
        <end position="253"/>
    </location>
</feature>
<evidence type="ECO:0000313" key="3">
    <source>
        <dbReference type="EMBL" id="KTT19255.1"/>
    </source>
</evidence>
<name>A0AAJ0LM60_9PSED</name>
<evidence type="ECO:0000256" key="1">
    <source>
        <dbReference type="SAM" id="Phobius"/>
    </source>
</evidence>
<comment type="caution">
    <text evidence="3">The sequence shown here is derived from an EMBL/GenBank/DDBJ whole genome shotgun (WGS) entry which is preliminary data.</text>
</comment>
<reference evidence="3 4" key="1">
    <citation type="journal article" date="2016" name="Front. Microbiol.">
        <title>Genomic Resource of Rice Seed Associated Bacteria.</title>
        <authorList>
            <person name="Midha S."/>
            <person name="Bansal K."/>
            <person name="Sharma S."/>
            <person name="Kumar N."/>
            <person name="Patil P.P."/>
            <person name="Chaudhry V."/>
            <person name="Patil P.B."/>
        </authorList>
    </citation>
    <scope>NUCLEOTIDE SEQUENCE [LARGE SCALE GENOMIC DNA]</scope>
    <source>
        <strain evidence="3 4">NS96</strain>
    </source>
</reference>
<keyword evidence="1" id="KW-0812">Transmembrane</keyword>
<evidence type="ECO:0000313" key="4">
    <source>
        <dbReference type="Proteomes" id="UP000071644"/>
    </source>
</evidence>
<dbReference type="EMBL" id="LDSN01000011">
    <property type="protein sequence ID" value="KTT19255.1"/>
    <property type="molecule type" value="Genomic_DNA"/>
</dbReference>
<feature type="transmembrane region" description="Helical" evidence="1">
    <location>
        <begin position="12"/>
        <end position="32"/>
    </location>
</feature>
<evidence type="ECO:0000259" key="2">
    <source>
        <dbReference type="Pfam" id="PF12792"/>
    </source>
</evidence>
<dbReference type="AlphaFoldDB" id="A0AAJ0LM60"/>
<keyword evidence="1" id="KW-0472">Membrane</keyword>
<feature type="domain" description="Putative cyclic diguanylate phosphodiesterase CSS motif-containing" evidence="2">
    <location>
        <begin position="41"/>
        <end position="228"/>
    </location>
</feature>
<dbReference type="Pfam" id="PF12792">
    <property type="entry name" value="CSS-motif"/>
    <property type="match status" value="1"/>
</dbReference>
<sequence length="270" mass="29840">MDKFVHAGRSLLELVLLMAVGLVPVFSGLLVINYQQEAKLEENAEVSVREAVFSVDQALDRVHEVAMSTLPLAGQPCSRIKRALVDQVTSRSMLRSLAVIEDGKAYCNSASDSLEVLTEIASTGEFLTFDHQMLDAQGYLLMNMHLQGERTGVIATSFPIQLRSELDAFKDGLTLVLEFDKHAVWKDGDSLHGERPSVAEFTHELASTHYPYRVVGGYPEGYIAQEIRTAVFNVLPSLMLVGLMTGSVIYVVLGKMRVRQRDSAVDRPGR</sequence>
<dbReference type="Proteomes" id="UP000071644">
    <property type="component" value="Unassembled WGS sequence"/>
</dbReference>
<proteinExistence type="predicted"/>
<gene>
    <name evidence="3" type="ORF">NS96R_05230</name>
</gene>
<organism evidence="3 4">
    <name type="scientific">Pseudomonas parafulva</name>
    <dbReference type="NCBI Taxonomy" id="157782"/>
    <lineage>
        <taxon>Bacteria</taxon>
        <taxon>Pseudomonadati</taxon>
        <taxon>Pseudomonadota</taxon>
        <taxon>Gammaproteobacteria</taxon>
        <taxon>Pseudomonadales</taxon>
        <taxon>Pseudomonadaceae</taxon>
        <taxon>Pseudomonas</taxon>
    </lineage>
</organism>
<keyword evidence="1" id="KW-1133">Transmembrane helix</keyword>